<organism evidence="1 2">
    <name type="scientific">Glossina austeni</name>
    <name type="common">Savannah tsetse fly</name>
    <dbReference type="NCBI Taxonomy" id="7395"/>
    <lineage>
        <taxon>Eukaryota</taxon>
        <taxon>Metazoa</taxon>
        <taxon>Ecdysozoa</taxon>
        <taxon>Arthropoda</taxon>
        <taxon>Hexapoda</taxon>
        <taxon>Insecta</taxon>
        <taxon>Pterygota</taxon>
        <taxon>Neoptera</taxon>
        <taxon>Endopterygota</taxon>
        <taxon>Diptera</taxon>
        <taxon>Brachycera</taxon>
        <taxon>Muscomorpha</taxon>
        <taxon>Hippoboscoidea</taxon>
        <taxon>Glossinidae</taxon>
        <taxon>Glossina</taxon>
    </lineage>
</organism>
<sequence length="113" mass="13273">MNDVCIKWVITKRKAYQHQHTSLNKKSQTKESQMKNYVHGHAKLYQGLRTDEEQNLEKKPIKYFSEDCHQCMTSACVGKIVIRSSVQCKRPVLTLSVAPRFLRITNYDPLNYR</sequence>
<name>A0A1A9ULY4_GLOAU</name>
<evidence type="ECO:0000313" key="2">
    <source>
        <dbReference type="Proteomes" id="UP000078200"/>
    </source>
</evidence>
<proteinExistence type="predicted"/>
<dbReference type="VEuPathDB" id="VectorBase:GAUT008825"/>
<keyword evidence="2" id="KW-1185">Reference proteome</keyword>
<dbReference type="Proteomes" id="UP000078200">
    <property type="component" value="Unassembled WGS sequence"/>
</dbReference>
<evidence type="ECO:0000313" key="1">
    <source>
        <dbReference type="EnsemblMetazoa" id="GAUT008825-PA"/>
    </source>
</evidence>
<dbReference type="EnsemblMetazoa" id="GAUT008825-RA">
    <property type="protein sequence ID" value="GAUT008825-PA"/>
    <property type="gene ID" value="GAUT008825"/>
</dbReference>
<protein>
    <submittedName>
        <fullName evidence="1">Uncharacterized protein</fullName>
    </submittedName>
</protein>
<accession>A0A1A9ULY4</accession>
<reference evidence="1" key="1">
    <citation type="submission" date="2020-05" db="UniProtKB">
        <authorList>
            <consortium name="EnsemblMetazoa"/>
        </authorList>
    </citation>
    <scope>IDENTIFICATION</scope>
    <source>
        <strain evidence="1">TTRI</strain>
    </source>
</reference>
<dbReference type="AlphaFoldDB" id="A0A1A9ULY4"/>